<feature type="compositionally biased region" description="Polar residues" evidence="9">
    <location>
        <begin position="202"/>
        <end position="228"/>
    </location>
</feature>
<dbReference type="InterPro" id="IPR055251">
    <property type="entry name" value="SOS1_NGEF_PH"/>
</dbReference>
<dbReference type="SUPFAM" id="SSF50729">
    <property type="entry name" value="PH domain-like"/>
    <property type="match status" value="2"/>
</dbReference>
<dbReference type="InterPro" id="IPR013083">
    <property type="entry name" value="Znf_RING/FYVE/PHD"/>
</dbReference>
<feature type="compositionally biased region" description="Polar residues" evidence="9">
    <location>
        <begin position="782"/>
        <end position="793"/>
    </location>
</feature>
<feature type="domain" description="DH" evidence="11">
    <location>
        <begin position="896"/>
        <end position="1084"/>
    </location>
</feature>
<dbReference type="Pfam" id="PF01363">
    <property type="entry name" value="FYVE"/>
    <property type="match status" value="1"/>
</dbReference>
<dbReference type="SUPFAM" id="SSF57903">
    <property type="entry name" value="FYVE/PHD zinc finger"/>
    <property type="match status" value="1"/>
</dbReference>
<dbReference type="PANTHER" id="PTHR12673:SF241">
    <property type="entry name" value="DH DOMAIN-CONTAINING PROTEIN"/>
    <property type="match status" value="1"/>
</dbReference>
<evidence type="ECO:0000256" key="7">
    <source>
        <dbReference type="ARBA" id="ARBA00023212"/>
    </source>
</evidence>
<keyword evidence="2" id="KW-0963">Cytoplasm</keyword>
<evidence type="ECO:0000256" key="8">
    <source>
        <dbReference type="PROSITE-ProRule" id="PRU00091"/>
    </source>
</evidence>
<evidence type="ECO:0000256" key="1">
    <source>
        <dbReference type="ARBA" id="ARBA00004245"/>
    </source>
</evidence>
<feature type="compositionally biased region" description="Pro residues" evidence="9">
    <location>
        <begin position="373"/>
        <end position="383"/>
    </location>
</feature>
<dbReference type="PANTHER" id="PTHR12673">
    <property type="entry name" value="FACIOGENITAL DYSPLASIA PROTEIN"/>
    <property type="match status" value="1"/>
</dbReference>
<evidence type="ECO:0000259" key="12">
    <source>
        <dbReference type="PROSITE" id="PS50178"/>
    </source>
</evidence>
<feature type="compositionally biased region" description="Polar residues" evidence="9">
    <location>
        <begin position="570"/>
        <end position="589"/>
    </location>
</feature>
<dbReference type="InterPro" id="IPR011993">
    <property type="entry name" value="PH-like_dom_sf"/>
</dbReference>
<feature type="compositionally biased region" description="Low complexity" evidence="9">
    <location>
        <begin position="431"/>
        <end position="452"/>
    </location>
</feature>
<feature type="domain" description="PH" evidence="10">
    <location>
        <begin position="1327"/>
        <end position="1438"/>
    </location>
</feature>
<feature type="compositionally biased region" description="Acidic residues" evidence="9">
    <location>
        <begin position="853"/>
        <end position="864"/>
    </location>
</feature>
<gene>
    <name evidence="14 15" type="primary">LOC101847045</name>
</gene>
<dbReference type="RefSeq" id="XP_012939696.1">
    <property type="nucleotide sequence ID" value="XM_013084242.2"/>
</dbReference>
<feature type="region of interest" description="Disordered" evidence="9">
    <location>
        <begin position="410"/>
        <end position="467"/>
    </location>
</feature>
<keyword evidence="3" id="KW-0344">Guanine-nucleotide releasing factor</keyword>
<evidence type="ECO:0000256" key="9">
    <source>
        <dbReference type="SAM" id="MobiDB-lite"/>
    </source>
</evidence>
<feature type="region of interest" description="Disordered" evidence="9">
    <location>
        <begin position="500"/>
        <end position="529"/>
    </location>
</feature>
<dbReference type="SMART" id="SM00233">
    <property type="entry name" value="PH"/>
    <property type="match status" value="2"/>
</dbReference>
<dbReference type="Gene3D" id="2.30.29.30">
    <property type="entry name" value="Pleckstrin-homology domain (PH domain)/Phosphotyrosine-binding domain (PTB)"/>
    <property type="match status" value="2"/>
</dbReference>
<feature type="compositionally biased region" description="Low complexity" evidence="9">
    <location>
        <begin position="734"/>
        <end position="749"/>
    </location>
</feature>
<dbReference type="InterPro" id="IPR051092">
    <property type="entry name" value="FYVE_RhoGEF_PH"/>
</dbReference>
<feature type="compositionally biased region" description="Polar residues" evidence="9">
    <location>
        <begin position="596"/>
        <end position="611"/>
    </location>
</feature>
<feature type="compositionally biased region" description="Low complexity" evidence="9">
    <location>
        <begin position="691"/>
        <end position="703"/>
    </location>
</feature>
<dbReference type="InterPro" id="IPR011011">
    <property type="entry name" value="Znf_FYVE_PHD"/>
</dbReference>
<feature type="region of interest" description="Disordered" evidence="9">
    <location>
        <begin position="849"/>
        <end position="874"/>
    </location>
</feature>
<dbReference type="GeneID" id="101847045"/>
<feature type="domain" description="FYVE-type" evidence="12">
    <location>
        <begin position="1252"/>
        <end position="1310"/>
    </location>
</feature>
<name>A0ABM0JTY5_APLCA</name>
<evidence type="ECO:0000313" key="13">
    <source>
        <dbReference type="Proteomes" id="UP000694888"/>
    </source>
</evidence>
<evidence type="ECO:0000256" key="2">
    <source>
        <dbReference type="ARBA" id="ARBA00022490"/>
    </source>
</evidence>
<dbReference type="InterPro" id="IPR000306">
    <property type="entry name" value="Znf_FYVE"/>
</dbReference>
<accession>A0ABM0JTY5</accession>
<feature type="region of interest" description="Disordered" evidence="9">
    <location>
        <begin position="561"/>
        <end position="822"/>
    </location>
</feature>
<dbReference type="InterPro" id="IPR000219">
    <property type="entry name" value="DH_dom"/>
</dbReference>
<dbReference type="PROSITE" id="PS50003">
    <property type="entry name" value="PH_DOMAIN"/>
    <property type="match status" value="1"/>
</dbReference>
<feature type="compositionally biased region" description="Low complexity" evidence="9">
    <location>
        <begin position="1448"/>
        <end position="1476"/>
    </location>
</feature>
<sequence length="1533" mass="170929">MGQDFSVEDLNVLNLKPGLKLDEAFEQLLANISRRVRREGSGDSPRFLLYTRHRTRHGAPTVNRQSYGEEDLARFAAENDGFPLAATEREIQEFDRSLLQHGKKRRKPKVKKRSRSLTEVASLANLKRLPAPSRPKFLDKLITGATNLGRKASPDSKQKAHSRRQLLADRNRFVNYLHPDPGPDDQVSEVNGCSGGVDSPPGLTSNKNYSRSLGSCASSESDSPSVGENRNPRRRLLYERQDLSRSAPILDEADCDEGENEEEEEEDVFGCEDETISNASECHPSQRVDGGLEECILEATCSAQFCYDDNTASEVGGKKHLKLDIPSVEENWLETRSGEHNNNNHNNQHSGSLHLQKHRPSSVSEVPEFDPSRSPPLVAPPPDLQATSSPITPGHVKRQQEALFQQLIHRSDDQTPAPRQGNTQLHRSRSELPPLSTSSSLRSLSAGASSAPPLSPQTDRAEKWMRSYHSQARSQRFSKAVMAKGYVKALAEQINHQGALVNNGDDVDDDHDLANHDKKMENDSPAAGLGEDVAESLAMFKDDAMRRSLVKNLIEAAERHKTNSIEDIHSPTSPTQTPSGKTTSPSESLNKAKPLSPTQGKPPSSGVTSHGKSPHTSSHPSEHSSSQRDTTSPGRNGDRVKKARASKESSLSPRGRRRGHRSGSQSPRSSPRSSPRRHNNPRSPQPPCNNKVPTSPSKPKPVVDYSSKPKFSPEKRPSLPSTLETNSHPQRTKSSSISSISPTSPTTSPNTLTATPQSPEHRKGSNLPPSVLPKTSPKPSIGSANSQASSGTSELPAPELRKGSDSSKETVSLRDSSKRNSEQYRDSVFNTIYDNGAPLSAAELFDSSWSDSDSYDDDFSDEFDEDRKEEVKEVPIEPAVDSSTTCEQPNVKAADKRYKIADELLRTERGYVDKLHLLHQVFYFRLDKENRQQSLLPPDTLNHMFSNTKSIFLFHHDFLLPQLEARMKNWEEDPRIGDLMKKNAPFLKMYTEYIRNYNNAMNLINQWMEKSTRFAAIIHEIQKEPECRGLSLLDHMLDPIQRIPRYELLLKDYVKHLPEDSPDMKDAADALDLVTKAACHSNEAMKKIETFRKLLDIYQSLRGVAVDFISPTREFVCQGPVIKISARGGERQPRHIFLFNDLLLVCNQYFGGTYGVKSQLEVDCMELRPGPSMHIQNTFLVHSTQKAVELLDENPNGEKIGWEKKIGDVIASHRKRKRSIKIDDTKLGEYPAHETSVPESCLGKTAPVWIPDDAATMCMLCELSFNMVRRRHHCRSCGKLICKSCCKKAPLEYRQGKIERVCLTCYDIIVNKRGMSDSTDSTGGDLSPKKKGVLQVKASEPGLISGYVQCSEDGGRNWQKLWLLAHKDFALYTFRAHEDISAISSLPLPGYTLKRIPDLEGRQHLFCLMHKNKKICVYQHDNEKKFKRWWSVLEKLVHAELPDQSFRFSSQSNSSNGSSCSDNTINNNNNNNGNDNRYSTHSGSQADSGYPGDSNNSLAQFAGDSELGDDEVDDDENADGISQYDNVDGVVSE</sequence>
<keyword evidence="7" id="KW-0206">Cytoskeleton</keyword>
<dbReference type="SMART" id="SM00325">
    <property type="entry name" value="RhoGEF"/>
    <property type="match status" value="1"/>
</dbReference>
<dbReference type="Gene3D" id="1.20.900.10">
    <property type="entry name" value="Dbl homology (DH) domain"/>
    <property type="match status" value="1"/>
</dbReference>
<feature type="compositionally biased region" description="Basic and acidic residues" evidence="9">
    <location>
        <begin position="512"/>
        <end position="522"/>
    </location>
</feature>
<dbReference type="InterPro" id="IPR035899">
    <property type="entry name" value="DBL_dom_sf"/>
</dbReference>
<dbReference type="RefSeq" id="XP_005101422.1">
    <property type="nucleotide sequence ID" value="XM_005101365.3"/>
</dbReference>
<dbReference type="PROSITE" id="PS50178">
    <property type="entry name" value="ZF_FYVE"/>
    <property type="match status" value="1"/>
</dbReference>
<reference evidence="14 15" key="1">
    <citation type="submission" date="2025-05" db="UniProtKB">
        <authorList>
            <consortium name="RefSeq"/>
        </authorList>
    </citation>
    <scope>IDENTIFICATION</scope>
</reference>
<dbReference type="InterPro" id="IPR001849">
    <property type="entry name" value="PH_domain"/>
</dbReference>
<evidence type="ECO:0000313" key="14">
    <source>
        <dbReference type="RefSeq" id="XP_005101422.1"/>
    </source>
</evidence>
<evidence type="ECO:0000256" key="3">
    <source>
        <dbReference type="ARBA" id="ARBA00022658"/>
    </source>
</evidence>
<keyword evidence="4" id="KW-0479">Metal-binding</keyword>
<dbReference type="SMART" id="SM00064">
    <property type="entry name" value="FYVE"/>
    <property type="match status" value="1"/>
</dbReference>
<feature type="region of interest" description="Disordered" evidence="9">
    <location>
        <begin position="337"/>
        <end position="392"/>
    </location>
</feature>
<dbReference type="SUPFAM" id="SSF48065">
    <property type="entry name" value="DBL homology domain (DH-domain)"/>
    <property type="match status" value="1"/>
</dbReference>
<dbReference type="Pfam" id="PF00621">
    <property type="entry name" value="RhoGEF"/>
    <property type="match status" value="1"/>
</dbReference>
<keyword evidence="5 8" id="KW-0863">Zinc-finger</keyword>
<evidence type="ECO:0000256" key="6">
    <source>
        <dbReference type="ARBA" id="ARBA00022833"/>
    </source>
</evidence>
<dbReference type="Proteomes" id="UP000694888">
    <property type="component" value="Unplaced"/>
</dbReference>
<feature type="compositionally biased region" description="Low complexity" evidence="9">
    <location>
        <begin position="662"/>
        <end position="673"/>
    </location>
</feature>
<comment type="subcellular location">
    <subcellularLocation>
        <location evidence="1">Cytoplasm</location>
        <location evidence="1">Cytoskeleton</location>
    </subcellularLocation>
</comment>
<dbReference type="InterPro" id="IPR017455">
    <property type="entry name" value="Znf_FYVE-rel"/>
</dbReference>
<proteinExistence type="predicted"/>
<organism evidence="13 14">
    <name type="scientific">Aplysia californica</name>
    <name type="common">California sea hare</name>
    <dbReference type="NCBI Taxonomy" id="6500"/>
    <lineage>
        <taxon>Eukaryota</taxon>
        <taxon>Metazoa</taxon>
        <taxon>Spiralia</taxon>
        <taxon>Lophotrochozoa</taxon>
        <taxon>Mollusca</taxon>
        <taxon>Gastropoda</taxon>
        <taxon>Heterobranchia</taxon>
        <taxon>Euthyneura</taxon>
        <taxon>Tectipleura</taxon>
        <taxon>Aplysiida</taxon>
        <taxon>Aplysioidea</taxon>
        <taxon>Aplysiidae</taxon>
        <taxon>Aplysia</taxon>
    </lineage>
</organism>
<dbReference type="Pfam" id="PF22697">
    <property type="entry name" value="SOS1_NGEF_PH"/>
    <property type="match status" value="1"/>
</dbReference>
<dbReference type="CDD" id="cd00160">
    <property type="entry name" value="RhoGEF"/>
    <property type="match status" value="1"/>
</dbReference>
<evidence type="ECO:0000259" key="11">
    <source>
        <dbReference type="PROSITE" id="PS50010"/>
    </source>
</evidence>
<feature type="compositionally biased region" description="Basic and acidic residues" evidence="9">
    <location>
        <begin position="865"/>
        <end position="874"/>
    </location>
</feature>
<evidence type="ECO:0000259" key="10">
    <source>
        <dbReference type="PROSITE" id="PS50003"/>
    </source>
</evidence>
<feature type="region of interest" description="Disordered" evidence="9">
    <location>
        <begin position="174"/>
        <end position="267"/>
    </location>
</feature>
<feature type="compositionally biased region" description="Polar residues" evidence="9">
    <location>
        <begin position="1477"/>
        <end position="1499"/>
    </location>
</feature>
<feature type="compositionally biased region" description="Polar residues" evidence="9">
    <location>
        <begin position="719"/>
        <end position="733"/>
    </location>
</feature>
<feature type="compositionally biased region" description="Acidic residues" evidence="9">
    <location>
        <begin position="1506"/>
        <end position="1518"/>
    </location>
</feature>
<evidence type="ECO:0000256" key="4">
    <source>
        <dbReference type="ARBA" id="ARBA00022723"/>
    </source>
</evidence>
<dbReference type="PROSITE" id="PS50010">
    <property type="entry name" value="DH_2"/>
    <property type="match status" value="1"/>
</dbReference>
<feature type="compositionally biased region" description="Acidic residues" evidence="9">
    <location>
        <begin position="251"/>
        <end position="267"/>
    </location>
</feature>
<dbReference type="Gene3D" id="3.30.40.10">
    <property type="entry name" value="Zinc/RING finger domain, C3HC4 (zinc finger)"/>
    <property type="match status" value="1"/>
</dbReference>
<keyword evidence="13" id="KW-1185">Reference proteome</keyword>
<protein>
    <submittedName>
        <fullName evidence="14 15">FYVE, RhoGEF and PH domain-containing protein 1</fullName>
    </submittedName>
</protein>
<feature type="compositionally biased region" description="Basic and acidic residues" evidence="9">
    <location>
        <begin position="799"/>
        <end position="822"/>
    </location>
</feature>
<feature type="region of interest" description="Disordered" evidence="9">
    <location>
        <begin position="1448"/>
        <end position="1533"/>
    </location>
</feature>
<evidence type="ECO:0000256" key="5">
    <source>
        <dbReference type="ARBA" id="ARBA00022771"/>
    </source>
</evidence>
<keyword evidence="6" id="KW-0862">Zinc</keyword>
<evidence type="ECO:0000313" key="15">
    <source>
        <dbReference type="RefSeq" id="XP_012939696.1"/>
    </source>
</evidence>